<dbReference type="OrthoDB" id="786061at2759"/>
<dbReference type="PANTHER" id="PTHR48475">
    <property type="entry name" value="RIBONUCLEASE H"/>
    <property type="match status" value="1"/>
</dbReference>
<comment type="caution">
    <text evidence="3">The sequence shown here is derived from an EMBL/GenBank/DDBJ whole genome shotgun (WGS) entry which is preliminary data.</text>
</comment>
<dbReference type="InterPro" id="IPR036397">
    <property type="entry name" value="RNaseH_sf"/>
</dbReference>
<evidence type="ECO:0000256" key="1">
    <source>
        <dbReference type="SAM" id="Coils"/>
    </source>
</evidence>
<dbReference type="GO" id="GO:0003676">
    <property type="term" value="F:nucleic acid binding"/>
    <property type="evidence" value="ECO:0007669"/>
    <property type="project" value="InterPro"/>
</dbReference>
<dbReference type="PROSITE" id="PS50994">
    <property type="entry name" value="INTEGRASE"/>
    <property type="match status" value="1"/>
</dbReference>
<dbReference type="Gene3D" id="3.30.420.10">
    <property type="entry name" value="Ribonuclease H-like superfamily/Ribonuclease H"/>
    <property type="match status" value="1"/>
</dbReference>
<dbReference type="EMBL" id="JAGGNH010000009">
    <property type="protein sequence ID" value="KAJ0963408.1"/>
    <property type="molecule type" value="Genomic_DNA"/>
</dbReference>
<evidence type="ECO:0000259" key="2">
    <source>
        <dbReference type="PROSITE" id="PS50994"/>
    </source>
</evidence>
<dbReference type="AlphaFoldDB" id="A0A9D5H4W9"/>
<dbReference type="InterPro" id="IPR012337">
    <property type="entry name" value="RNaseH-like_sf"/>
</dbReference>
<keyword evidence="4" id="KW-1185">Reference proteome</keyword>
<dbReference type="Proteomes" id="UP001085076">
    <property type="component" value="Miscellaneous, Linkage group lg09"/>
</dbReference>
<protein>
    <recommendedName>
        <fullName evidence="2">Integrase catalytic domain-containing protein</fullName>
    </recommendedName>
</protein>
<dbReference type="InterPro" id="IPR001584">
    <property type="entry name" value="Integrase_cat-core"/>
</dbReference>
<evidence type="ECO:0000313" key="4">
    <source>
        <dbReference type="Proteomes" id="UP001085076"/>
    </source>
</evidence>
<dbReference type="PANTHER" id="PTHR48475:SF2">
    <property type="entry name" value="RIBONUCLEASE H"/>
    <property type="match status" value="1"/>
</dbReference>
<keyword evidence="1" id="KW-0175">Coiled coil</keyword>
<accession>A0A9D5H4W9</accession>
<dbReference type="SUPFAM" id="SSF53098">
    <property type="entry name" value="Ribonuclease H-like"/>
    <property type="match status" value="1"/>
</dbReference>
<dbReference type="GO" id="GO:0015074">
    <property type="term" value="P:DNA integration"/>
    <property type="evidence" value="ECO:0007669"/>
    <property type="project" value="InterPro"/>
</dbReference>
<name>A0A9D5H4W9_9LILI</name>
<sequence length="167" mass="18849">MGFCEELGIEHRLTSVTHPQANGKVEVTNKTLLHNLKTRVLRNKSNWVDEIPGALWAYRTTSRTPTGETPFVLAFGIKAVLPAEIGVPTPRIQAFDPASNEEQLRAELDLLEEKRDEATLRAAVYRQIVKRLYNAKVKEVTFQLGDLVLRENIFEGNKSRIGKLNPN</sequence>
<proteinExistence type="predicted"/>
<feature type="coiled-coil region" evidence="1">
    <location>
        <begin position="101"/>
        <end position="128"/>
    </location>
</feature>
<feature type="domain" description="Integrase catalytic" evidence="2">
    <location>
        <begin position="1"/>
        <end position="78"/>
    </location>
</feature>
<gene>
    <name evidence="3" type="ORF">J5N97_028530</name>
</gene>
<organism evidence="3 4">
    <name type="scientific">Dioscorea zingiberensis</name>
    <dbReference type="NCBI Taxonomy" id="325984"/>
    <lineage>
        <taxon>Eukaryota</taxon>
        <taxon>Viridiplantae</taxon>
        <taxon>Streptophyta</taxon>
        <taxon>Embryophyta</taxon>
        <taxon>Tracheophyta</taxon>
        <taxon>Spermatophyta</taxon>
        <taxon>Magnoliopsida</taxon>
        <taxon>Liliopsida</taxon>
        <taxon>Dioscoreales</taxon>
        <taxon>Dioscoreaceae</taxon>
        <taxon>Dioscorea</taxon>
    </lineage>
</organism>
<reference evidence="3" key="2">
    <citation type="journal article" date="2022" name="Hortic Res">
        <title>The genome of Dioscorea zingiberensis sheds light on the biosynthesis, origin and evolution of the medicinally important diosgenin saponins.</title>
        <authorList>
            <person name="Li Y."/>
            <person name="Tan C."/>
            <person name="Li Z."/>
            <person name="Guo J."/>
            <person name="Li S."/>
            <person name="Chen X."/>
            <person name="Wang C."/>
            <person name="Dai X."/>
            <person name="Yang H."/>
            <person name="Song W."/>
            <person name="Hou L."/>
            <person name="Xu J."/>
            <person name="Tong Z."/>
            <person name="Xu A."/>
            <person name="Yuan X."/>
            <person name="Wang W."/>
            <person name="Yang Q."/>
            <person name="Chen L."/>
            <person name="Sun Z."/>
            <person name="Wang K."/>
            <person name="Pan B."/>
            <person name="Chen J."/>
            <person name="Bao Y."/>
            <person name="Liu F."/>
            <person name="Qi X."/>
            <person name="Gang D.R."/>
            <person name="Wen J."/>
            <person name="Li J."/>
        </authorList>
    </citation>
    <scope>NUCLEOTIDE SEQUENCE</scope>
    <source>
        <strain evidence="3">Dzin_1.0</strain>
    </source>
</reference>
<evidence type="ECO:0000313" key="3">
    <source>
        <dbReference type="EMBL" id="KAJ0963408.1"/>
    </source>
</evidence>
<reference evidence="3" key="1">
    <citation type="submission" date="2021-03" db="EMBL/GenBank/DDBJ databases">
        <authorList>
            <person name="Li Z."/>
            <person name="Yang C."/>
        </authorList>
    </citation>
    <scope>NUCLEOTIDE SEQUENCE</scope>
    <source>
        <strain evidence="3">Dzin_1.0</strain>
        <tissue evidence="3">Leaf</tissue>
    </source>
</reference>